<organism evidence="1 2">
    <name type="scientific">Yersinia similis</name>
    <dbReference type="NCBI Taxonomy" id="367190"/>
    <lineage>
        <taxon>Bacteria</taxon>
        <taxon>Pseudomonadati</taxon>
        <taxon>Pseudomonadota</taxon>
        <taxon>Gammaproteobacteria</taxon>
        <taxon>Enterobacterales</taxon>
        <taxon>Yersiniaceae</taxon>
        <taxon>Yersinia</taxon>
    </lineage>
</organism>
<evidence type="ECO:0000313" key="2">
    <source>
        <dbReference type="Proteomes" id="UP000038204"/>
    </source>
</evidence>
<dbReference type="AlphaFoldDB" id="A0A0T9Q4X0"/>
<gene>
    <name evidence="1" type="ORF">ERS008667_02004</name>
</gene>
<protein>
    <submittedName>
        <fullName evidence="1">Uncharacterized protein</fullName>
    </submittedName>
</protein>
<dbReference type="EMBL" id="CQBK01000013">
    <property type="protein sequence ID" value="CNH96273.1"/>
    <property type="molecule type" value="Genomic_DNA"/>
</dbReference>
<name>A0A0T9Q4X0_9GAMM</name>
<dbReference type="Proteomes" id="UP000038204">
    <property type="component" value="Unassembled WGS sequence"/>
</dbReference>
<sequence>MNTANTAVTLSKKGGKHKIKKAAGAFIPPTAIILKHKKTRLLDEQ</sequence>
<proteinExistence type="predicted"/>
<evidence type="ECO:0000313" key="1">
    <source>
        <dbReference type="EMBL" id="CNH96273.1"/>
    </source>
</evidence>
<reference evidence="1 2" key="1">
    <citation type="submission" date="2015-03" db="EMBL/GenBank/DDBJ databases">
        <authorList>
            <person name="Murphy D."/>
        </authorList>
    </citation>
    <scope>NUCLEOTIDE SEQUENCE [LARGE SCALE GENOMIC DNA]</scope>
    <source>
        <strain evidence="1 2">Y233</strain>
    </source>
</reference>
<accession>A0A0T9Q4X0</accession>